<gene>
    <name evidence="2" type="ORF">L596_024442</name>
</gene>
<reference evidence="2 3" key="2">
    <citation type="journal article" date="2019" name="G3 (Bethesda)">
        <title>Hybrid Assembly of the Genome of the Entomopathogenic Nematode Steinernema carpocapsae Identifies the X-Chromosome.</title>
        <authorList>
            <person name="Serra L."/>
            <person name="Macchietto M."/>
            <person name="Macias-Munoz A."/>
            <person name="McGill C.J."/>
            <person name="Rodriguez I.M."/>
            <person name="Rodriguez B."/>
            <person name="Murad R."/>
            <person name="Mortazavi A."/>
        </authorList>
    </citation>
    <scope>NUCLEOTIDE SEQUENCE [LARGE SCALE GENOMIC DNA]</scope>
    <source>
        <strain evidence="2 3">ALL</strain>
    </source>
</reference>
<evidence type="ECO:0000313" key="3">
    <source>
        <dbReference type="Proteomes" id="UP000298663"/>
    </source>
</evidence>
<evidence type="ECO:0000313" key="2">
    <source>
        <dbReference type="EMBL" id="TKR68460.1"/>
    </source>
</evidence>
<keyword evidence="3" id="KW-1185">Reference proteome</keyword>
<comment type="caution">
    <text evidence="2">The sequence shown here is derived from an EMBL/GenBank/DDBJ whole genome shotgun (WGS) entry which is preliminary data.</text>
</comment>
<organism evidence="2 3">
    <name type="scientific">Steinernema carpocapsae</name>
    <name type="common">Entomopathogenic nematode</name>
    <dbReference type="NCBI Taxonomy" id="34508"/>
    <lineage>
        <taxon>Eukaryota</taxon>
        <taxon>Metazoa</taxon>
        <taxon>Ecdysozoa</taxon>
        <taxon>Nematoda</taxon>
        <taxon>Chromadorea</taxon>
        <taxon>Rhabditida</taxon>
        <taxon>Tylenchina</taxon>
        <taxon>Panagrolaimomorpha</taxon>
        <taxon>Strongyloidoidea</taxon>
        <taxon>Steinernematidae</taxon>
        <taxon>Steinernema</taxon>
    </lineage>
</organism>
<sequence>MLSKSSDSGLKSLRSAPSDLHSSDARGLLSSADAAVVLDQLGTAHAPPGRRSCISWTIFLLYDRRTKETSRWQGRSLHRGRASEHREHVLRKLAPPGARQFPGVHQMARESRLQIRPCRESAILVYFTENSLWVELQ</sequence>
<feature type="compositionally biased region" description="Low complexity" evidence="1">
    <location>
        <begin position="1"/>
        <end position="15"/>
    </location>
</feature>
<protein>
    <submittedName>
        <fullName evidence="2">Uncharacterized protein</fullName>
    </submittedName>
</protein>
<evidence type="ECO:0000256" key="1">
    <source>
        <dbReference type="SAM" id="MobiDB-lite"/>
    </source>
</evidence>
<dbReference type="Proteomes" id="UP000298663">
    <property type="component" value="Unassembled WGS sequence"/>
</dbReference>
<dbReference type="AlphaFoldDB" id="A0A4U5MGP9"/>
<feature type="region of interest" description="Disordered" evidence="1">
    <location>
        <begin position="1"/>
        <end position="24"/>
    </location>
</feature>
<proteinExistence type="predicted"/>
<dbReference type="EMBL" id="AZBU02000008">
    <property type="protein sequence ID" value="TKR68460.1"/>
    <property type="molecule type" value="Genomic_DNA"/>
</dbReference>
<accession>A0A4U5MGP9</accession>
<reference evidence="2 3" key="1">
    <citation type="journal article" date="2015" name="Genome Biol.">
        <title>Comparative genomics of Steinernema reveals deeply conserved gene regulatory networks.</title>
        <authorList>
            <person name="Dillman A.R."/>
            <person name="Macchietto M."/>
            <person name="Porter C.F."/>
            <person name="Rogers A."/>
            <person name="Williams B."/>
            <person name="Antoshechkin I."/>
            <person name="Lee M.M."/>
            <person name="Goodwin Z."/>
            <person name="Lu X."/>
            <person name="Lewis E.E."/>
            <person name="Goodrich-Blair H."/>
            <person name="Stock S.P."/>
            <person name="Adams B.J."/>
            <person name="Sternberg P.W."/>
            <person name="Mortazavi A."/>
        </authorList>
    </citation>
    <scope>NUCLEOTIDE SEQUENCE [LARGE SCALE GENOMIC DNA]</scope>
    <source>
        <strain evidence="2 3">ALL</strain>
    </source>
</reference>
<name>A0A4U5MGP9_STECR</name>